<evidence type="ECO:0000256" key="1">
    <source>
        <dbReference type="ARBA" id="ARBA00001917"/>
    </source>
</evidence>
<feature type="domain" description="NADH:flavin oxidoreductase/NADH oxidase N-terminal" evidence="10">
    <location>
        <begin position="42"/>
        <end position="366"/>
    </location>
</feature>
<evidence type="ECO:0000256" key="6">
    <source>
        <dbReference type="ARBA" id="ARBA00022723"/>
    </source>
</evidence>
<dbReference type="InterPro" id="IPR023753">
    <property type="entry name" value="FAD/NAD-binding_dom"/>
</dbReference>
<evidence type="ECO:0000313" key="12">
    <source>
        <dbReference type="EMBL" id="GAA4330776.1"/>
    </source>
</evidence>
<organism evidence="12 13">
    <name type="scientific">Variovorax defluvii</name>
    <dbReference type="NCBI Taxonomy" id="913761"/>
    <lineage>
        <taxon>Bacteria</taxon>
        <taxon>Pseudomonadati</taxon>
        <taxon>Pseudomonadota</taxon>
        <taxon>Betaproteobacteria</taxon>
        <taxon>Burkholderiales</taxon>
        <taxon>Comamonadaceae</taxon>
        <taxon>Variovorax</taxon>
    </lineage>
</organism>
<evidence type="ECO:0000256" key="9">
    <source>
        <dbReference type="ARBA" id="ARBA00023014"/>
    </source>
</evidence>
<feature type="domain" description="FAD/NAD(P)-binding" evidence="11">
    <location>
        <begin position="412"/>
        <end position="671"/>
    </location>
</feature>
<evidence type="ECO:0000256" key="2">
    <source>
        <dbReference type="ARBA" id="ARBA00001966"/>
    </source>
</evidence>
<dbReference type="Pfam" id="PF00724">
    <property type="entry name" value="Oxidored_FMN"/>
    <property type="match status" value="1"/>
</dbReference>
<keyword evidence="8" id="KW-0408">Iron</keyword>
<comment type="cofactor">
    <cofactor evidence="2">
        <name>[4Fe-4S] cluster</name>
        <dbReference type="ChEBI" id="CHEBI:49883"/>
    </cofactor>
</comment>
<dbReference type="Gene3D" id="3.20.20.70">
    <property type="entry name" value="Aldolase class I"/>
    <property type="match status" value="1"/>
</dbReference>
<evidence type="ECO:0000256" key="7">
    <source>
        <dbReference type="ARBA" id="ARBA00023002"/>
    </source>
</evidence>
<dbReference type="CDD" id="cd02930">
    <property type="entry name" value="DCR_FMN"/>
    <property type="match status" value="1"/>
</dbReference>
<dbReference type="SUPFAM" id="SSF51905">
    <property type="entry name" value="FAD/NAD(P)-binding domain"/>
    <property type="match status" value="1"/>
</dbReference>
<dbReference type="PANTHER" id="PTHR42917">
    <property type="entry name" value="2,4-DIENOYL-COA REDUCTASE"/>
    <property type="match status" value="1"/>
</dbReference>
<reference evidence="13" key="1">
    <citation type="journal article" date="2019" name="Int. J. Syst. Evol. Microbiol.">
        <title>The Global Catalogue of Microorganisms (GCM) 10K type strain sequencing project: providing services to taxonomists for standard genome sequencing and annotation.</title>
        <authorList>
            <consortium name="The Broad Institute Genomics Platform"/>
            <consortium name="The Broad Institute Genome Sequencing Center for Infectious Disease"/>
            <person name="Wu L."/>
            <person name="Ma J."/>
        </authorList>
    </citation>
    <scope>NUCLEOTIDE SEQUENCE [LARGE SCALE GENOMIC DNA]</scope>
    <source>
        <strain evidence="13">JCM 17804</strain>
    </source>
</reference>
<dbReference type="Proteomes" id="UP001500975">
    <property type="component" value="Unassembled WGS sequence"/>
</dbReference>
<comment type="similarity">
    <text evidence="3">In the N-terminal section; belongs to the NADH:flavin oxidoreductase/NADH oxidase family.</text>
</comment>
<proteinExistence type="inferred from homology"/>
<accession>A0ABP8GW21</accession>
<dbReference type="InterPro" id="IPR013785">
    <property type="entry name" value="Aldolase_TIM"/>
</dbReference>
<protein>
    <submittedName>
        <fullName evidence="12">NADPH-dependent 2,4-dienoyl-CoA reductase</fullName>
    </submittedName>
</protein>
<name>A0ABP8GW21_9BURK</name>
<comment type="caution">
    <text evidence="12">The sequence shown here is derived from an EMBL/GenBank/DDBJ whole genome shotgun (WGS) entry which is preliminary data.</text>
</comment>
<dbReference type="InterPro" id="IPR001155">
    <property type="entry name" value="OxRdtase_FMN_N"/>
</dbReference>
<keyword evidence="6" id="KW-0479">Metal-binding</keyword>
<keyword evidence="5" id="KW-0288">FMN</keyword>
<evidence type="ECO:0000256" key="3">
    <source>
        <dbReference type="ARBA" id="ARBA00011048"/>
    </source>
</evidence>
<keyword evidence="13" id="KW-1185">Reference proteome</keyword>
<evidence type="ECO:0000259" key="11">
    <source>
        <dbReference type="Pfam" id="PF07992"/>
    </source>
</evidence>
<dbReference type="Gene3D" id="3.40.50.720">
    <property type="entry name" value="NAD(P)-binding Rossmann-like Domain"/>
    <property type="match status" value="1"/>
</dbReference>
<evidence type="ECO:0000313" key="13">
    <source>
        <dbReference type="Proteomes" id="UP001500975"/>
    </source>
</evidence>
<dbReference type="InterPro" id="IPR051793">
    <property type="entry name" value="NADH:flavin_oxidoreductase"/>
</dbReference>
<dbReference type="InterPro" id="IPR036188">
    <property type="entry name" value="FAD/NAD-bd_sf"/>
</dbReference>
<keyword evidence="4" id="KW-0285">Flavoprotein</keyword>
<dbReference type="Pfam" id="PF07992">
    <property type="entry name" value="Pyr_redox_2"/>
    <property type="match status" value="1"/>
</dbReference>
<gene>
    <name evidence="12" type="ORF">GCM10023165_04690</name>
</gene>
<evidence type="ECO:0000256" key="4">
    <source>
        <dbReference type="ARBA" id="ARBA00022630"/>
    </source>
</evidence>
<comment type="cofactor">
    <cofactor evidence="1">
        <name>FMN</name>
        <dbReference type="ChEBI" id="CHEBI:58210"/>
    </cofactor>
</comment>
<dbReference type="Gene3D" id="3.50.50.60">
    <property type="entry name" value="FAD/NAD(P)-binding domain"/>
    <property type="match status" value="1"/>
</dbReference>
<dbReference type="EMBL" id="BAABGJ010000002">
    <property type="protein sequence ID" value="GAA4330776.1"/>
    <property type="molecule type" value="Genomic_DNA"/>
</dbReference>
<keyword evidence="9" id="KW-0411">Iron-sulfur</keyword>
<dbReference type="PRINTS" id="PR00469">
    <property type="entry name" value="PNDRDTASEII"/>
</dbReference>
<evidence type="ECO:0000256" key="5">
    <source>
        <dbReference type="ARBA" id="ARBA00022643"/>
    </source>
</evidence>
<dbReference type="PRINTS" id="PR00368">
    <property type="entry name" value="FADPNR"/>
</dbReference>
<evidence type="ECO:0000256" key="8">
    <source>
        <dbReference type="ARBA" id="ARBA00023004"/>
    </source>
</evidence>
<dbReference type="SUPFAM" id="SSF51395">
    <property type="entry name" value="FMN-linked oxidoreductases"/>
    <property type="match status" value="1"/>
</dbReference>
<sequence length="709" mass="76490">MEKRKRLAIWDLRDYHTKHTLGRITLKATMTSDTTKPYAHMLAPLQVGTHLLKNRVMMGSMHTQLETLDRAHERQAMFYGERARGGAALVVTGGFSPNMDGRIEETGPVLMTEAQARDIAPVARAVHDAGSKVLLQVLHAGRYAKLPRPVGPSGIPSRINPRGPRAMTTEEVWRTIDDFVECAALAAKAGFDGVEIMGSEGYLINQFTAARTNDRTDEFGGNEANRGRFPVEVVRRTRERLGKGFLIMYRISAIDLVEGGADAGETARLARAVEAAGADIINTGVGWHESRIPTIMYVVPRGAWRFAAARVKQAVSIPVVASNRINTPELADEIVASGDADMVSMARPFLADPEFVNKAAQGRADEINTCIACNQACLDYIFKDKPASCLVNPRAGRELEFAEMPAAGARRKVAVIGAGVAGLSCAVTAAERGHDVTVFEAQKEVGGQINFARQVPGKQEFNELLRYFRRKVEIHGVKLQLNTRPTAQELAAGDFDRIVVSTGVTPRIPDLPGVDHPKVVDYAELLSGRKVAGRKVAVIGAGGIGYDVAEFLTHSAPAPNADAVAAFAHEWGVDRRPESVGGLQDESAHPPARMVTVLQRKPEKPGRTLGVSTGWVHKSTLKRAGVTMVTGCTYEKVDDAGLHIRIGGEPQLVEADTVVLCAGQESERGLYDQLVALGHKPDLIGGAELAAELDALRAIDAGMRLAMTL</sequence>
<keyword evidence="7" id="KW-0560">Oxidoreductase</keyword>
<evidence type="ECO:0000259" key="10">
    <source>
        <dbReference type="Pfam" id="PF00724"/>
    </source>
</evidence>
<dbReference type="PANTHER" id="PTHR42917:SF2">
    <property type="entry name" value="2,4-DIENOYL-COA REDUCTASE [(2E)-ENOYL-COA-PRODUCING]"/>
    <property type="match status" value="1"/>
</dbReference>